<dbReference type="RefSeq" id="WP_158364976.1">
    <property type="nucleotide sequence ID" value="NZ_CP034900.1"/>
</dbReference>
<sequence length="186" mass="21594">MIVGLSNPKEEYHNTRHNVGSWYIYALAKYFLKILKEEKKFFGFTTSVIINSYSIRLLIPNIFMNINGKSVFKMASFYNINLNEILIIHDDLELKPGVFKLKYSFGHNGHNGLRNIINSFNKKVNFYRFRIGIGRPKNKDQVSSFVLSKPTKSEKILIKNSIADAIKTTFRLNILNNHQLKKSSIF</sequence>
<dbReference type="GO" id="GO:0006515">
    <property type="term" value="P:protein quality control for misfolded or incompletely synthesized proteins"/>
    <property type="evidence" value="ECO:0007669"/>
    <property type="project" value="UniProtKB-UniRule"/>
</dbReference>
<dbReference type="InterPro" id="IPR018171">
    <property type="entry name" value="Pept_tRNA_hydro_CS"/>
</dbReference>
<comment type="function">
    <text evidence="7">Catalyzes the release of premature peptidyl moieties from peptidyl-tRNA molecules trapped in stalled 50S ribosomal subunits, and thus maintains levels of free tRNAs and 50S ribosomes.</text>
</comment>
<evidence type="ECO:0000256" key="2">
    <source>
        <dbReference type="ARBA" id="ARBA00022555"/>
    </source>
</evidence>
<comment type="subunit">
    <text evidence="7">Monomer.</text>
</comment>
<dbReference type="GO" id="GO:0004045">
    <property type="term" value="F:peptidyl-tRNA hydrolase activity"/>
    <property type="evidence" value="ECO:0007669"/>
    <property type="project" value="UniProtKB-UniRule"/>
</dbReference>
<comment type="function">
    <text evidence="7">Hydrolyzes ribosome-free peptidyl-tRNAs (with 1 or more amino acids incorporated), which drop off the ribosome during protein synthesis, or as a result of ribosome stalling.</text>
</comment>
<feature type="binding site" evidence="7">
    <location>
        <position position="65"/>
    </location>
    <ligand>
        <name>tRNA</name>
        <dbReference type="ChEBI" id="CHEBI:17843"/>
    </ligand>
</feature>
<protein>
    <recommendedName>
        <fullName evidence="6 7">Peptidyl-tRNA hydrolase</fullName>
        <shortName evidence="7">Pth</shortName>
        <ecNumber evidence="1 7">3.1.1.29</ecNumber>
    </recommendedName>
</protein>
<keyword evidence="3 7" id="KW-0378">Hydrolase</keyword>
<dbReference type="AlphaFoldDB" id="A0A4D6XM11"/>
<dbReference type="NCBIfam" id="TIGR00447">
    <property type="entry name" value="pth"/>
    <property type="match status" value="1"/>
</dbReference>
<feature type="active site" description="Proton acceptor" evidence="7">
    <location>
        <position position="17"/>
    </location>
</feature>
<reference evidence="8 9" key="1">
    <citation type="submission" date="2018-12" db="EMBL/GenBank/DDBJ databases">
        <authorList>
            <person name="Chong R.A."/>
        </authorList>
    </citation>
    <scope>NUCLEOTIDE SEQUENCE [LARGE SCALE GENOMIC DNA]</scope>
    <source>
        <strain evidence="8 9">Aar</strain>
    </source>
</reference>
<dbReference type="OrthoDB" id="9800507at2"/>
<comment type="subcellular location">
    <subcellularLocation>
        <location evidence="7">Cytoplasm</location>
    </subcellularLocation>
</comment>
<dbReference type="SUPFAM" id="SSF53178">
    <property type="entry name" value="Peptidyl-tRNA hydrolase-like"/>
    <property type="match status" value="1"/>
</dbReference>
<evidence type="ECO:0000256" key="4">
    <source>
        <dbReference type="ARBA" id="ARBA00022884"/>
    </source>
</evidence>
<dbReference type="Gene3D" id="3.40.50.1470">
    <property type="entry name" value="Peptidyl-tRNA hydrolase"/>
    <property type="match status" value="1"/>
</dbReference>
<organism evidence="8 9">
    <name type="scientific">Buchnera aphidicola</name>
    <name type="common">Artemisaphis artemisicola</name>
    <dbReference type="NCBI Taxonomy" id="1241836"/>
    <lineage>
        <taxon>Bacteria</taxon>
        <taxon>Pseudomonadati</taxon>
        <taxon>Pseudomonadota</taxon>
        <taxon>Gammaproteobacteria</taxon>
        <taxon>Enterobacterales</taxon>
        <taxon>Erwiniaceae</taxon>
        <taxon>Buchnera</taxon>
    </lineage>
</organism>
<feature type="site" description="Discriminates between blocked and unblocked aminoacyl-tRNA" evidence="7">
    <location>
        <position position="7"/>
    </location>
</feature>
<dbReference type="EC" id="3.1.1.29" evidence="1 7"/>
<comment type="similarity">
    <text evidence="5 7">Belongs to the PTH family.</text>
</comment>
<evidence type="ECO:0000313" key="8">
    <source>
        <dbReference type="EMBL" id="QCI16247.1"/>
    </source>
</evidence>
<evidence type="ECO:0000256" key="5">
    <source>
        <dbReference type="ARBA" id="ARBA00038063"/>
    </source>
</evidence>
<dbReference type="InterPro" id="IPR001328">
    <property type="entry name" value="Pept_tRNA_hydro"/>
</dbReference>
<reference evidence="8 9" key="2">
    <citation type="submission" date="2019-05" db="EMBL/GenBank/DDBJ databases">
        <title>Genome evolution of the obligate endosymbiont Buchnera aphidicola.</title>
        <authorList>
            <person name="Moran N.A."/>
        </authorList>
    </citation>
    <scope>NUCLEOTIDE SEQUENCE [LARGE SCALE GENOMIC DNA]</scope>
    <source>
        <strain evidence="8 9">Aar</strain>
    </source>
</reference>
<dbReference type="GO" id="GO:0072344">
    <property type="term" value="P:rescue of stalled ribosome"/>
    <property type="evidence" value="ECO:0007669"/>
    <property type="project" value="UniProtKB-UniRule"/>
</dbReference>
<dbReference type="InterPro" id="IPR036416">
    <property type="entry name" value="Pept_tRNA_hydro_sf"/>
</dbReference>
<feature type="binding site" evidence="7">
    <location>
        <position position="12"/>
    </location>
    <ligand>
        <name>tRNA</name>
        <dbReference type="ChEBI" id="CHEBI:17843"/>
    </ligand>
</feature>
<keyword evidence="7" id="KW-0963">Cytoplasm</keyword>
<evidence type="ECO:0000256" key="3">
    <source>
        <dbReference type="ARBA" id="ARBA00022801"/>
    </source>
</evidence>
<gene>
    <name evidence="7" type="primary">pth</name>
    <name evidence="8" type="ORF">D9V59_00945</name>
</gene>
<dbReference type="EMBL" id="CP034900">
    <property type="protein sequence ID" value="QCI16247.1"/>
    <property type="molecule type" value="Genomic_DNA"/>
</dbReference>
<dbReference type="PANTHER" id="PTHR17224:SF1">
    <property type="entry name" value="PEPTIDYL-TRNA HYDROLASE"/>
    <property type="match status" value="1"/>
</dbReference>
<comment type="catalytic activity">
    <reaction evidence="7">
        <text>an N-acyl-L-alpha-aminoacyl-tRNA + H2O = an N-acyl-L-amino acid + a tRNA + H(+)</text>
        <dbReference type="Rhea" id="RHEA:54448"/>
        <dbReference type="Rhea" id="RHEA-COMP:10123"/>
        <dbReference type="Rhea" id="RHEA-COMP:13883"/>
        <dbReference type="ChEBI" id="CHEBI:15377"/>
        <dbReference type="ChEBI" id="CHEBI:15378"/>
        <dbReference type="ChEBI" id="CHEBI:59874"/>
        <dbReference type="ChEBI" id="CHEBI:78442"/>
        <dbReference type="ChEBI" id="CHEBI:138191"/>
        <dbReference type="EC" id="3.1.1.29"/>
    </reaction>
</comment>
<dbReference type="HAMAP" id="MF_00083">
    <property type="entry name" value="Pept_tRNA_hydro_bact"/>
    <property type="match status" value="1"/>
</dbReference>
<proteinExistence type="inferred from homology"/>
<feature type="binding site" evidence="7">
    <location>
        <position position="111"/>
    </location>
    <ligand>
        <name>tRNA</name>
        <dbReference type="ChEBI" id="CHEBI:17843"/>
    </ligand>
</feature>
<evidence type="ECO:0000256" key="1">
    <source>
        <dbReference type="ARBA" id="ARBA00013260"/>
    </source>
</evidence>
<dbReference type="CDD" id="cd00462">
    <property type="entry name" value="PTH"/>
    <property type="match status" value="1"/>
</dbReference>
<evidence type="ECO:0000256" key="6">
    <source>
        <dbReference type="ARBA" id="ARBA00050038"/>
    </source>
</evidence>
<evidence type="ECO:0000256" key="7">
    <source>
        <dbReference type="HAMAP-Rule" id="MF_00083"/>
    </source>
</evidence>
<accession>A0A4D6XM11</accession>
<feature type="site" description="Stabilizes the basic form of H active site to accept a proton" evidence="7">
    <location>
        <position position="90"/>
    </location>
</feature>
<name>A0A4D6XM11_9GAMM</name>
<keyword evidence="2 7" id="KW-0820">tRNA-binding</keyword>
<evidence type="ECO:0000313" key="9">
    <source>
        <dbReference type="Proteomes" id="UP000298654"/>
    </source>
</evidence>
<dbReference type="FunFam" id="3.40.50.1470:FF:000001">
    <property type="entry name" value="Peptidyl-tRNA hydrolase"/>
    <property type="match status" value="1"/>
</dbReference>
<feature type="binding site" evidence="7">
    <location>
        <position position="63"/>
    </location>
    <ligand>
        <name>tRNA</name>
        <dbReference type="ChEBI" id="CHEBI:17843"/>
    </ligand>
</feature>
<dbReference type="PANTHER" id="PTHR17224">
    <property type="entry name" value="PEPTIDYL-TRNA HYDROLASE"/>
    <property type="match status" value="1"/>
</dbReference>
<dbReference type="GO" id="GO:0000049">
    <property type="term" value="F:tRNA binding"/>
    <property type="evidence" value="ECO:0007669"/>
    <property type="project" value="UniProtKB-UniRule"/>
</dbReference>
<dbReference type="GO" id="GO:0005737">
    <property type="term" value="C:cytoplasm"/>
    <property type="evidence" value="ECO:0007669"/>
    <property type="project" value="UniProtKB-SubCell"/>
</dbReference>
<dbReference type="PROSITE" id="PS01196">
    <property type="entry name" value="PEPT_TRNA_HYDROL_2"/>
    <property type="match status" value="1"/>
</dbReference>
<dbReference type="Pfam" id="PF01195">
    <property type="entry name" value="Pept_tRNA_hydro"/>
    <property type="match status" value="1"/>
</dbReference>
<dbReference type="Proteomes" id="UP000298654">
    <property type="component" value="Chromosome"/>
</dbReference>
<keyword evidence="4 7" id="KW-0694">RNA-binding</keyword>